<sequence>MNIRTALIRLARGTATTTAVLALLTAGTTTVAQAAPTANDPAVDGTVFVDAASLPDDELRGLDQPIPYAEYAGSHTPKTAARQGSAGAEPGDEKDLRQQCASHAAQAKAATGWIKSRFESCQKRPFDLVLRDVKGTTTLGRLWFDQWVLGFAYDGSRRVDYVASIENIRVQPIPTEDATKWRLGQHFRHNINASKSDPDPKVTAPQTQERDELLGGWDRTPQWTLSYTSPDKGALFDQGNQQRVFSTVSMDLSASSPNAAPFTGGGNVYSSSVRYDYAGKIAGKHKGTVFTQARVELVMSQKDPAVNESALHIYDALNRPERTFPSWPGKSVPGAKEPLHRLVNKEKQKENRKRSIKECEKVWGDYSGTKL</sequence>
<feature type="chain" id="PRO_5046993661" evidence="2">
    <location>
        <begin position="35"/>
        <end position="371"/>
    </location>
</feature>
<keyword evidence="2" id="KW-0732">Signal</keyword>
<evidence type="ECO:0000256" key="1">
    <source>
        <dbReference type="SAM" id="MobiDB-lite"/>
    </source>
</evidence>
<dbReference type="Proteomes" id="UP000730591">
    <property type="component" value="Unassembled WGS sequence"/>
</dbReference>
<feature type="non-terminal residue" evidence="3">
    <location>
        <position position="371"/>
    </location>
</feature>
<dbReference type="RefSeq" id="WP_167998394.1">
    <property type="nucleotide sequence ID" value="NZ_JAATEM010000041.1"/>
</dbReference>
<keyword evidence="4" id="KW-1185">Reference proteome</keyword>
<feature type="region of interest" description="Disordered" evidence="1">
    <location>
        <begin position="68"/>
        <end position="97"/>
    </location>
</feature>
<evidence type="ECO:0000256" key="2">
    <source>
        <dbReference type="SAM" id="SignalP"/>
    </source>
</evidence>
<accession>A0ABX1AB14</accession>
<proteinExistence type="predicted"/>
<evidence type="ECO:0000313" key="3">
    <source>
        <dbReference type="EMBL" id="NJP53560.1"/>
    </source>
</evidence>
<feature type="region of interest" description="Disordered" evidence="1">
    <location>
        <begin position="189"/>
        <end position="210"/>
    </location>
</feature>
<gene>
    <name evidence="3" type="ORF">HCJ93_26720</name>
</gene>
<dbReference type="EMBL" id="JAATEM010000041">
    <property type="protein sequence ID" value="NJP53560.1"/>
    <property type="molecule type" value="Genomic_DNA"/>
</dbReference>
<organism evidence="3 4">
    <name type="scientific">Streptomyces composti</name>
    <dbReference type="NCBI Taxonomy" id="2720025"/>
    <lineage>
        <taxon>Bacteria</taxon>
        <taxon>Bacillati</taxon>
        <taxon>Actinomycetota</taxon>
        <taxon>Actinomycetes</taxon>
        <taxon>Kitasatosporales</taxon>
        <taxon>Streptomycetaceae</taxon>
        <taxon>Streptomyces</taxon>
    </lineage>
</organism>
<comment type="caution">
    <text evidence="3">The sequence shown here is derived from an EMBL/GenBank/DDBJ whole genome shotgun (WGS) entry which is preliminary data.</text>
</comment>
<evidence type="ECO:0000313" key="4">
    <source>
        <dbReference type="Proteomes" id="UP000730591"/>
    </source>
</evidence>
<protein>
    <submittedName>
        <fullName evidence="3">Uncharacterized protein</fullName>
    </submittedName>
</protein>
<name>A0ABX1AB14_9ACTN</name>
<feature type="signal peptide" evidence="2">
    <location>
        <begin position="1"/>
        <end position="34"/>
    </location>
</feature>
<reference evidence="3 4" key="1">
    <citation type="submission" date="2020-03" db="EMBL/GenBank/DDBJ databases">
        <title>WGS of actinomycetes isolated from Thailand.</title>
        <authorList>
            <person name="Thawai C."/>
        </authorList>
    </citation>
    <scope>NUCLEOTIDE SEQUENCE [LARGE SCALE GENOMIC DNA]</scope>
    <source>
        <strain evidence="3 4">SBST2-5</strain>
    </source>
</reference>